<keyword evidence="12 13" id="KW-0119">Carbohydrate metabolism</keyword>
<keyword evidence="10 14" id="KW-0732">Signal</keyword>
<dbReference type="AlphaFoldDB" id="A0A665TEG5"/>
<dbReference type="Ensembl" id="ENSENLT00000008940.1">
    <property type="protein sequence ID" value="ENSENLP00000008530.1"/>
    <property type="gene ID" value="ENSENLG00000004175.1"/>
</dbReference>
<comment type="function">
    <text evidence="1 13">Insulin decreases blood glucose concentration. It increases cell permeability to monosaccharides, amino acids and fatty acids. It accelerates glycolysis, the pentose phosphate cycle, and glycogen synthesis in liver.</text>
</comment>
<feature type="domain" description="Insulin-like" evidence="15">
    <location>
        <begin position="29"/>
        <end position="103"/>
    </location>
</feature>
<evidence type="ECO:0000256" key="14">
    <source>
        <dbReference type="SAM" id="SignalP"/>
    </source>
</evidence>
<dbReference type="PANTHER" id="PTHR11454">
    <property type="entry name" value="INSULIN/INSULIN GROWTH FACTOR"/>
    <property type="match status" value="1"/>
</dbReference>
<reference evidence="16" key="1">
    <citation type="submission" date="2021-04" db="EMBL/GenBank/DDBJ databases">
        <authorList>
            <consortium name="Wellcome Sanger Institute Data Sharing"/>
        </authorList>
    </citation>
    <scope>NUCLEOTIDE SEQUENCE [LARGE SCALE GENOMIC DNA]</scope>
</reference>
<keyword evidence="11" id="KW-1015">Disulfide bond</keyword>
<dbReference type="Pfam" id="PF00049">
    <property type="entry name" value="Insulin"/>
    <property type="match status" value="1"/>
</dbReference>
<dbReference type="SUPFAM" id="SSF56994">
    <property type="entry name" value="Insulin-like"/>
    <property type="match status" value="1"/>
</dbReference>
<feature type="signal peptide" evidence="14">
    <location>
        <begin position="1"/>
        <end position="24"/>
    </location>
</feature>
<organism evidence="16 17">
    <name type="scientific">Echeneis naucrates</name>
    <name type="common">Live sharksucker</name>
    <dbReference type="NCBI Taxonomy" id="173247"/>
    <lineage>
        <taxon>Eukaryota</taxon>
        <taxon>Metazoa</taxon>
        <taxon>Chordata</taxon>
        <taxon>Craniata</taxon>
        <taxon>Vertebrata</taxon>
        <taxon>Euteleostomi</taxon>
        <taxon>Actinopterygii</taxon>
        <taxon>Neopterygii</taxon>
        <taxon>Teleostei</taxon>
        <taxon>Neoteleostei</taxon>
        <taxon>Acanthomorphata</taxon>
        <taxon>Carangaria</taxon>
        <taxon>Carangiformes</taxon>
        <taxon>Echeneidae</taxon>
        <taxon>Echeneis</taxon>
    </lineage>
</organism>
<evidence type="ECO:0000256" key="10">
    <source>
        <dbReference type="ARBA" id="ARBA00022729"/>
    </source>
</evidence>
<dbReference type="Gene3D" id="1.10.100.10">
    <property type="entry name" value="Insulin-like"/>
    <property type="match status" value="1"/>
</dbReference>
<evidence type="ECO:0000256" key="5">
    <source>
        <dbReference type="ARBA" id="ARBA00020180"/>
    </source>
</evidence>
<feature type="chain" id="PRO_5025375245" description="Insulin" evidence="14">
    <location>
        <begin position="25"/>
        <end position="104"/>
    </location>
</feature>
<protein>
    <recommendedName>
        <fullName evidence="5 13">Insulin</fullName>
    </recommendedName>
</protein>
<comment type="similarity">
    <text evidence="3 13">Belongs to the insulin family.</text>
</comment>
<keyword evidence="8" id="KW-0165">Cleavage on pair of basic residues</keyword>
<dbReference type="InterPro" id="IPR016179">
    <property type="entry name" value="Insulin-like"/>
</dbReference>
<dbReference type="OMA" id="ISNCCTR"/>
<evidence type="ECO:0000313" key="17">
    <source>
        <dbReference type="Proteomes" id="UP000472264"/>
    </source>
</evidence>
<evidence type="ECO:0000256" key="11">
    <source>
        <dbReference type="ARBA" id="ARBA00023157"/>
    </source>
</evidence>
<proteinExistence type="inferred from homology"/>
<dbReference type="Proteomes" id="UP000472264">
    <property type="component" value="Chromosome 14"/>
</dbReference>
<evidence type="ECO:0000256" key="13">
    <source>
        <dbReference type="RuleBase" id="RU000406"/>
    </source>
</evidence>
<evidence type="ECO:0000256" key="6">
    <source>
        <dbReference type="ARBA" id="ARBA00022525"/>
    </source>
</evidence>
<evidence type="ECO:0000313" key="16">
    <source>
        <dbReference type="Ensembl" id="ENSENLP00000008530.1"/>
    </source>
</evidence>
<dbReference type="CDD" id="cd04367">
    <property type="entry name" value="IlGF_insulin_like"/>
    <property type="match status" value="1"/>
</dbReference>
<dbReference type="InterPro" id="IPR022352">
    <property type="entry name" value="Ins/IGF/rlx"/>
</dbReference>
<evidence type="ECO:0000256" key="8">
    <source>
        <dbReference type="ARBA" id="ARBA00022685"/>
    </source>
</evidence>
<dbReference type="FunFam" id="1.10.100.10:FF:000003">
    <property type="entry name" value="Insulin"/>
    <property type="match status" value="1"/>
</dbReference>
<dbReference type="PRINTS" id="PR00276">
    <property type="entry name" value="INSULINFAMLY"/>
</dbReference>
<name>A0A665TEG5_ECHNA</name>
<dbReference type="PRINTS" id="PR00277">
    <property type="entry name" value="INSULIN"/>
</dbReference>
<sequence>MAVLWLHAGSLLLLLVLSSPGSQAVPTPQYLCGSHLIDALYLICGDKGFFYNGVILETSEGRVPVGSENQGDFQDHRKKTVRRSIISNCCTRPCTIFELQNYCN</sequence>
<keyword evidence="6 13" id="KW-0964">Secreted</keyword>
<keyword evidence="7 13" id="KW-0313">Glucose metabolism</keyword>
<evidence type="ECO:0000256" key="9">
    <source>
        <dbReference type="ARBA" id="ARBA00022702"/>
    </source>
</evidence>
<dbReference type="SMART" id="SM00078">
    <property type="entry name" value="IlGF"/>
    <property type="match status" value="1"/>
</dbReference>
<evidence type="ECO:0000256" key="3">
    <source>
        <dbReference type="ARBA" id="ARBA00009034"/>
    </source>
</evidence>
<dbReference type="InterPro" id="IPR036438">
    <property type="entry name" value="Insulin-like_sf"/>
</dbReference>
<accession>A0A665TEG5</accession>
<dbReference type="PANTHER" id="PTHR11454:SF9">
    <property type="entry name" value="INSULIN"/>
    <property type="match status" value="1"/>
</dbReference>
<evidence type="ECO:0000256" key="12">
    <source>
        <dbReference type="ARBA" id="ARBA00023277"/>
    </source>
</evidence>
<evidence type="ECO:0000256" key="7">
    <source>
        <dbReference type="ARBA" id="ARBA00022526"/>
    </source>
</evidence>
<keyword evidence="17" id="KW-1185">Reference proteome</keyword>
<evidence type="ECO:0000256" key="2">
    <source>
        <dbReference type="ARBA" id="ARBA00004613"/>
    </source>
</evidence>
<dbReference type="GO" id="GO:0006006">
    <property type="term" value="P:glucose metabolic process"/>
    <property type="evidence" value="ECO:0007669"/>
    <property type="project" value="UniProtKB-UniRule"/>
</dbReference>
<evidence type="ECO:0000256" key="4">
    <source>
        <dbReference type="ARBA" id="ARBA00011207"/>
    </source>
</evidence>
<keyword evidence="9 13" id="KW-0372">Hormone</keyword>
<reference evidence="16" key="2">
    <citation type="submission" date="2025-08" db="UniProtKB">
        <authorList>
            <consortium name="Ensembl"/>
        </authorList>
    </citation>
    <scope>IDENTIFICATION</scope>
</reference>
<dbReference type="GO" id="GO:0005179">
    <property type="term" value="F:hormone activity"/>
    <property type="evidence" value="ECO:0007669"/>
    <property type="project" value="UniProtKB-KW"/>
</dbReference>
<comment type="subunit">
    <text evidence="4 13">Heterodimer of a B chain and an A chain linked by two disulfide bonds.</text>
</comment>
<dbReference type="InterPro" id="IPR022353">
    <property type="entry name" value="Insulin_CS"/>
</dbReference>
<comment type="subcellular location">
    <subcellularLocation>
        <location evidence="2 13">Secreted</location>
    </subcellularLocation>
</comment>
<dbReference type="InterPro" id="IPR004825">
    <property type="entry name" value="Insulin"/>
</dbReference>
<evidence type="ECO:0000259" key="15">
    <source>
        <dbReference type="SMART" id="SM00078"/>
    </source>
</evidence>
<evidence type="ECO:0000256" key="1">
    <source>
        <dbReference type="ARBA" id="ARBA00002985"/>
    </source>
</evidence>
<dbReference type="InParanoid" id="A0A665TEG5"/>
<reference evidence="16" key="3">
    <citation type="submission" date="2025-09" db="UniProtKB">
        <authorList>
            <consortium name="Ensembl"/>
        </authorList>
    </citation>
    <scope>IDENTIFICATION</scope>
</reference>
<dbReference type="GO" id="GO:0005615">
    <property type="term" value="C:extracellular space"/>
    <property type="evidence" value="ECO:0007669"/>
    <property type="project" value="TreeGrafter"/>
</dbReference>
<dbReference type="PROSITE" id="PS00262">
    <property type="entry name" value="INSULIN"/>
    <property type="match status" value="1"/>
</dbReference>